<protein>
    <recommendedName>
        <fullName evidence="5">High mobility group AT-hook 1a</fullName>
    </recommendedName>
</protein>
<evidence type="ECO:0000256" key="3">
    <source>
        <dbReference type="SAM" id="MobiDB-lite"/>
    </source>
</evidence>
<dbReference type="GO" id="GO:0000785">
    <property type="term" value="C:chromatin"/>
    <property type="evidence" value="ECO:0007669"/>
    <property type="project" value="InterPro"/>
</dbReference>
<feature type="region of interest" description="Disordered" evidence="3">
    <location>
        <begin position="1"/>
        <end position="98"/>
    </location>
</feature>
<dbReference type="InterPro" id="IPR017956">
    <property type="entry name" value="AT_hook_DNA-bd_motif"/>
</dbReference>
<name>A0A3B5B791_9TELE</name>
<evidence type="ECO:0000256" key="2">
    <source>
        <dbReference type="ARBA" id="ARBA00023125"/>
    </source>
</evidence>
<dbReference type="Pfam" id="PF02178">
    <property type="entry name" value="AT_hook"/>
    <property type="match status" value="5"/>
</dbReference>
<dbReference type="GO" id="GO:0005634">
    <property type="term" value="C:nucleus"/>
    <property type="evidence" value="ECO:0007669"/>
    <property type="project" value="InterPro"/>
</dbReference>
<feature type="compositionally biased region" description="Basic residues" evidence="3">
    <location>
        <begin position="52"/>
        <end position="87"/>
    </location>
</feature>
<dbReference type="GO" id="GO:0003677">
    <property type="term" value="F:DNA binding"/>
    <property type="evidence" value="ECO:0007669"/>
    <property type="project" value="UniProtKB-KW"/>
</dbReference>
<sequence>FDSSNGISKTPGKRKRGRPRKDQMSADGSQPVKRGRGRPKGSVNKKPGAYKVRGKVGRPKKVHVLPVKGKKRGRPRLQPAKRGRPRKNPLPSPEEKKL</sequence>
<evidence type="ECO:0008006" key="5">
    <source>
        <dbReference type="Google" id="ProtNLM"/>
    </source>
</evidence>
<keyword evidence="1" id="KW-0677">Repeat</keyword>
<dbReference type="PRINTS" id="PR00929">
    <property type="entry name" value="ATHOOK"/>
</dbReference>
<reference evidence="4" key="1">
    <citation type="submission" date="2023-09" db="UniProtKB">
        <authorList>
            <consortium name="Ensembl"/>
        </authorList>
    </citation>
    <scope>IDENTIFICATION</scope>
</reference>
<proteinExistence type="predicted"/>
<dbReference type="InterPro" id="IPR000116">
    <property type="entry name" value="HMGA"/>
</dbReference>
<dbReference type="AlphaFoldDB" id="A0A3B5B791"/>
<dbReference type="SMART" id="SM00384">
    <property type="entry name" value="AT_hook"/>
    <property type="match status" value="5"/>
</dbReference>
<dbReference type="Ensembl" id="ENSSPAT00000026399.1">
    <property type="protein sequence ID" value="ENSSPAP00000025974.1"/>
    <property type="gene ID" value="ENSSPAG00000019604.1"/>
</dbReference>
<keyword evidence="2" id="KW-0238">DNA-binding</keyword>
<dbReference type="PRINTS" id="PR00930">
    <property type="entry name" value="HIGHMOBLTYIY"/>
</dbReference>
<evidence type="ECO:0000256" key="1">
    <source>
        <dbReference type="ARBA" id="ARBA00022737"/>
    </source>
</evidence>
<dbReference type="GeneTree" id="ENSGT00770000121795"/>
<evidence type="ECO:0000313" key="4">
    <source>
        <dbReference type="Ensembl" id="ENSSPAP00000025974.1"/>
    </source>
</evidence>
<accession>A0A3B5B791</accession>
<dbReference type="GO" id="GO:0006355">
    <property type="term" value="P:regulation of DNA-templated transcription"/>
    <property type="evidence" value="ECO:0007669"/>
    <property type="project" value="InterPro"/>
</dbReference>
<organism evidence="4">
    <name type="scientific">Stegastes partitus</name>
    <name type="common">bicolor damselfish</name>
    <dbReference type="NCBI Taxonomy" id="144197"/>
    <lineage>
        <taxon>Eukaryota</taxon>
        <taxon>Metazoa</taxon>
        <taxon>Chordata</taxon>
        <taxon>Craniata</taxon>
        <taxon>Vertebrata</taxon>
        <taxon>Euteleostomi</taxon>
        <taxon>Actinopterygii</taxon>
        <taxon>Neopterygii</taxon>
        <taxon>Teleostei</taxon>
        <taxon>Neoteleostei</taxon>
        <taxon>Acanthomorphata</taxon>
        <taxon>Ovalentaria</taxon>
        <taxon>Pomacentridae</taxon>
        <taxon>Stegastes</taxon>
    </lineage>
</organism>
<dbReference type="STRING" id="144197.ENSSPAP00000025974"/>